<sequence length="366" mass="42335">MANFGERFLLGFTSPRSPYLIGKYVKVIESNNMEGLTYNTSFQIEFYDVLSQAKVAGEEAGTAKDKALAGRDKLTRMPQALGFFITQQGKEFQITEAGKLLKDDDLFEDVLIHQMLKYQLPSRLHKEKASNAGYFRVKPFLELIRLIDTLEYITYKELMIFGMTLTDYRNFESVVNEIKDYRIRRKEAKRLRQSLRKFDYEVQLGVFSKLYKDIIDLGDFSTRETKTDTVDAYMKKKLKNWGDYTDSIFRVLNASGLFVFTKGRSLSISKERQLEVDYILGNVNREIESIDITREEFDTYISNPNIPVLLNDNPQDIANSLKNIGGEVVSGETLYELKHKLNKKRVENRNPNCKMKLATSGKKFSH</sequence>
<proteinExistence type="predicted"/>
<gene>
    <name evidence="1" type="ORF">LACPI_1776</name>
</gene>
<accession>A0A0D6DYW4</accession>
<protein>
    <submittedName>
        <fullName evidence="1">Type II restriction endonuclease</fullName>
    </submittedName>
</protein>
<evidence type="ECO:0000313" key="2">
    <source>
        <dbReference type="Proteomes" id="UP000033166"/>
    </source>
</evidence>
<dbReference type="EMBL" id="LN774769">
    <property type="protein sequence ID" value="CEN28976.1"/>
    <property type="molecule type" value="Genomic_DNA"/>
</dbReference>
<reference evidence="2" key="1">
    <citation type="submission" date="2015-01" db="EMBL/GenBank/DDBJ databases">
        <authorList>
            <person name="Andreevskaya M."/>
        </authorList>
    </citation>
    <scope>NUCLEOTIDE SEQUENCE [LARGE SCALE GENOMIC DNA]</scope>
    <source>
        <strain evidence="2">MKFS47</strain>
    </source>
</reference>
<dbReference type="HOGENOM" id="CLU_756037_0_0_9"/>
<dbReference type="Pfam" id="PF09491">
    <property type="entry name" value="RE_AlwI"/>
    <property type="match status" value="1"/>
</dbReference>
<dbReference type="InterPro" id="IPR018573">
    <property type="entry name" value="Restrct_endonuc_II_AlwI"/>
</dbReference>
<evidence type="ECO:0000313" key="1">
    <source>
        <dbReference type="EMBL" id="CEN28976.1"/>
    </source>
</evidence>
<dbReference type="GO" id="GO:0004519">
    <property type="term" value="F:endonuclease activity"/>
    <property type="evidence" value="ECO:0007669"/>
    <property type="project" value="UniProtKB-KW"/>
</dbReference>
<keyword evidence="1" id="KW-0255">Endonuclease</keyword>
<organism evidence="1 2">
    <name type="scientific">Pseudolactococcus piscium MKFS47</name>
    <dbReference type="NCBI Taxonomy" id="297352"/>
    <lineage>
        <taxon>Bacteria</taxon>
        <taxon>Bacillati</taxon>
        <taxon>Bacillota</taxon>
        <taxon>Bacilli</taxon>
        <taxon>Lactobacillales</taxon>
        <taxon>Streptococcaceae</taxon>
        <taxon>Pseudolactococcus</taxon>
    </lineage>
</organism>
<dbReference type="Proteomes" id="UP000033166">
    <property type="component" value="Chromosome I"/>
</dbReference>
<dbReference type="REBASE" id="110346">
    <property type="entry name" value="Lpi47ORF1777P"/>
</dbReference>
<name>A0A0D6DYW4_9LACT</name>
<keyword evidence="1" id="KW-0540">Nuclease</keyword>
<keyword evidence="1" id="KW-0378">Hydrolase</keyword>
<dbReference type="AlphaFoldDB" id="A0A0D6DYW4"/>
<dbReference type="KEGG" id="lpk:LACPI_1776"/>
<dbReference type="RefSeq" id="WP_047916009.1">
    <property type="nucleotide sequence ID" value="NZ_LN774769.1"/>
</dbReference>